<proteinExistence type="predicted"/>
<dbReference type="PANTHER" id="PTHR43883:SF1">
    <property type="entry name" value="GLUCONOKINASE"/>
    <property type="match status" value="1"/>
</dbReference>
<evidence type="ECO:0000313" key="2">
    <source>
        <dbReference type="EMBL" id="MDI4670196.1"/>
    </source>
</evidence>
<keyword evidence="3" id="KW-1185">Reference proteome</keyword>
<reference evidence="2 3" key="1">
    <citation type="submission" date="2022-02" db="EMBL/GenBank/DDBJ databases">
        <title>Genome analysis of Beneficial Microorganisms for Coral consortium from Pocillopora damicornis.</title>
        <authorList>
            <person name="Rosado P.M."/>
            <person name="Cardoso P.M."/>
            <person name="Rosado J.G."/>
            <person name="Schultz J."/>
            <person name="Rocha U."/>
            <person name="Costa T.K."/>
            <person name="Peixoto R.S."/>
        </authorList>
    </citation>
    <scope>NUCLEOTIDE SEQUENCE [LARGE SCALE GENOMIC DNA]</scope>
    <source>
        <strain evidence="2 3">BMC5</strain>
    </source>
</reference>
<dbReference type="PANTHER" id="PTHR43883">
    <property type="entry name" value="SLR0207 PROTEIN"/>
    <property type="match status" value="1"/>
</dbReference>
<evidence type="ECO:0000313" key="3">
    <source>
        <dbReference type="Proteomes" id="UP001156974"/>
    </source>
</evidence>
<comment type="caution">
    <text evidence="2">The sequence shown here is derived from an EMBL/GenBank/DDBJ whole genome shotgun (WGS) entry which is preliminary data.</text>
</comment>
<gene>
    <name evidence="2" type="ORF">MKZ47_14065</name>
</gene>
<organism evidence="2 3">
    <name type="scientific">Pseudoalteromonas shioyasakiensis</name>
    <dbReference type="NCBI Taxonomy" id="1190813"/>
    <lineage>
        <taxon>Bacteria</taxon>
        <taxon>Pseudomonadati</taxon>
        <taxon>Pseudomonadota</taxon>
        <taxon>Gammaproteobacteria</taxon>
        <taxon>Alteromonadales</taxon>
        <taxon>Pseudoalteromonadaceae</taxon>
        <taxon>Pseudoalteromonas</taxon>
    </lineage>
</organism>
<name>A0ABT6U207_9GAMM</name>
<accession>A0ABT6U207</accession>
<dbReference type="Gene3D" id="3.30.470.30">
    <property type="entry name" value="DNA ligase/mRNA capping enzyme"/>
    <property type="match status" value="1"/>
</dbReference>
<protein>
    <submittedName>
        <fullName evidence="2">RNA ligase family protein</fullName>
    </submittedName>
</protein>
<dbReference type="RefSeq" id="WP_258536004.1">
    <property type="nucleotide sequence ID" value="NZ_JAKUMG010000007.1"/>
</dbReference>
<dbReference type="GO" id="GO:0016874">
    <property type="term" value="F:ligase activity"/>
    <property type="evidence" value="ECO:0007669"/>
    <property type="project" value="UniProtKB-KW"/>
</dbReference>
<dbReference type="SUPFAM" id="SSF56091">
    <property type="entry name" value="DNA ligase/mRNA capping enzyme, catalytic domain"/>
    <property type="match status" value="1"/>
</dbReference>
<feature type="domain" description="RNA ligase" evidence="1">
    <location>
        <begin position="36"/>
        <end position="184"/>
    </location>
</feature>
<dbReference type="EMBL" id="JAKUMG010000007">
    <property type="protein sequence ID" value="MDI4670196.1"/>
    <property type="molecule type" value="Genomic_DNA"/>
</dbReference>
<dbReference type="InterPro" id="IPR021122">
    <property type="entry name" value="RNA_ligase_dom_REL/Rnl2"/>
</dbReference>
<dbReference type="Proteomes" id="UP001156974">
    <property type="component" value="Unassembled WGS sequence"/>
</dbReference>
<keyword evidence="2" id="KW-0436">Ligase</keyword>
<evidence type="ECO:0000259" key="1">
    <source>
        <dbReference type="Pfam" id="PF09414"/>
    </source>
</evidence>
<dbReference type="InterPro" id="IPR052732">
    <property type="entry name" value="Cell-binding_unc_protein"/>
</dbReference>
<sequence length="216" mass="24828">MMRIKYPRTPHLPWSLGATNDDVKQRDLSHFVGKLVVVTEKMDGENTTLYNDYIHARSIDSRFHPSRAWVKALQAQVGYKIPIGWRICGENLYARHSISYNNLPSYFMAFSVWNELNQCLSWQDTKRFLASLGLTTPKELYVGLWCEQTIKAISIDTVNQEGYVVRLAEDFHYKDFASAVAKWVRNNHVTTEQHWMYADVIANGLQKSAGGKHGKS</sequence>
<dbReference type="Pfam" id="PF09414">
    <property type="entry name" value="RNA_ligase"/>
    <property type="match status" value="1"/>
</dbReference>